<gene>
    <name evidence="1" type="ORF">BCR42DRAFT_373484</name>
</gene>
<dbReference type="PANTHER" id="PTHR11440">
    <property type="entry name" value="LECITHIN-CHOLESTEROL ACYLTRANSFERASE-RELATED"/>
    <property type="match status" value="1"/>
</dbReference>
<comment type="caution">
    <text evidence="1">The sequence shown here is derived from an EMBL/GenBank/DDBJ whole genome shotgun (WGS) entry which is preliminary data.</text>
</comment>
<dbReference type="Pfam" id="PF02450">
    <property type="entry name" value="LCAT"/>
    <property type="match status" value="1"/>
</dbReference>
<dbReference type="Proteomes" id="UP000193560">
    <property type="component" value="Unassembled WGS sequence"/>
</dbReference>
<dbReference type="InterPro" id="IPR003386">
    <property type="entry name" value="LACT/PDAT_acylTrfase"/>
</dbReference>
<dbReference type="OrthoDB" id="190846at2759"/>
<protein>
    <submittedName>
        <fullName evidence="1">Phospholipid/diacylglycerol acyltransferase</fullName>
    </submittedName>
</protein>
<dbReference type="GO" id="GO:0006629">
    <property type="term" value="P:lipid metabolic process"/>
    <property type="evidence" value="ECO:0007669"/>
    <property type="project" value="InterPro"/>
</dbReference>
<accession>A0A1X2IKA2</accession>
<dbReference type="STRING" id="90262.A0A1X2IKA2"/>
<proteinExistence type="predicted"/>
<organism evidence="1 2">
    <name type="scientific">Absidia repens</name>
    <dbReference type="NCBI Taxonomy" id="90262"/>
    <lineage>
        <taxon>Eukaryota</taxon>
        <taxon>Fungi</taxon>
        <taxon>Fungi incertae sedis</taxon>
        <taxon>Mucoromycota</taxon>
        <taxon>Mucoromycotina</taxon>
        <taxon>Mucoromycetes</taxon>
        <taxon>Mucorales</taxon>
        <taxon>Cunninghamellaceae</taxon>
        <taxon>Absidia</taxon>
    </lineage>
</organism>
<keyword evidence="2" id="KW-1185">Reference proteome</keyword>
<evidence type="ECO:0000313" key="1">
    <source>
        <dbReference type="EMBL" id="ORZ17995.1"/>
    </source>
</evidence>
<sequence length="519" mass="57963">MESWGTHGTLAKHYRKGVWGTWDMLRLLLSDRNAWKQLIKLDPVTGLDPEGIKLRASEGFTGAEYILPGYWIWAKVIENLSAIGYDSNTMYMASYDWRLALGHLEVRDQYFSRLKTHIESMKQASGQKAVVIGHSMGSTVLYYFLKWVESDEGGKGGDQWVEDHVEHLINIGGALLGAPKVLATLLTGENHDILSMGKIALNLFERFLCRGERLEIFRNWASAACMLPKGGNLIWGDMNGAPDDDLENPISKSLGQVISFSPDHSSNKKHNDDIQPNTLLNYTVDSAMRLFETSASPEYLNVLHNNYSFGISTSKKEIKANDNIPRTWNNPLEASLPKAPSMKVYCLYGIGIPTERGYIFAPNDPKKDKYRNEETCNARGDIQNTAGETTDMPLFVDTAATESDMDIKKGFRFTNGDRTIPLMSNGYMCAPSGGWMKHADLYNPGHSQVIGREYQDVESKGPAKNRGAPTTAKHVEILGNADLLLDLLKIASNRSETVTQRIYSNIDAIAQRIPIEHHD</sequence>
<dbReference type="Gene3D" id="3.40.50.1820">
    <property type="entry name" value="alpha/beta hydrolase"/>
    <property type="match status" value="1"/>
</dbReference>
<name>A0A1X2IKA2_9FUNG</name>
<keyword evidence="1" id="KW-0012">Acyltransferase</keyword>
<dbReference type="AlphaFoldDB" id="A0A1X2IKA2"/>
<evidence type="ECO:0000313" key="2">
    <source>
        <dbReference type="Proteomes" id="UP000193560"/>
    </source>
</evidence>
<dbReference type="EMBL" id="MCGE01000009">
    <property type="protein sequence ID" value="ORZ17995.1"/>
    <property type="molecule type" value="Genomic_DNA"/>
</dbReference>
<reference evidence="1 2" key="1">
    <citation type="submission" date="2016-07" db="EMBL/GenBank/DDBJ databases">
        <title>Pervasive Adenine N6-methylation of Active Genes in Fungi.</title>
        <authorList>
            <consortium name="DOE Joint Genome Institute"/>
            <person name="Mondo S.J."/>
            <person name="Dannebaum R.O."/>
            <person name="Kuo R.C."/>
            <person name="Labutti K."/>
            <person name="Haridas S."/>
            <person name="Kuo A."/>
            <person name="Salamov A."/>
            <person name="Ahrendt S.R."/>
            <person name="Lipzen A."/>
            <person name="Sullivan W."/>
            <person name="Andreopoulos W.B."/>
            <person name="Clum A."/>
            <person name="Lindquist E."/>
            <person name="Daum C."/>
            <person name="Ramamoorthy G.K."/>
            <person name="Gryganskyi A."/>
            <person name="Culley D."/>
            <person name="Magnuson J.K."/>
            <person name="James T.Y."/>
            <person name="O'Malley M.A."/>
            <person name="Stajich J.E."/>
            <person name="Spatafora J.W."/>
            <person name="Visel A."/>
            <person name="Grigoriev I.V."/>
        </authorList>
    </citation>
    <scope>NUCLEOTIDE SEQUENCE [LARGE SCALE GENOMIC DNA]</scope>
    <source>
        <strain evidence="1 2">NRRL 1336</strain>
    </source>
</reference>
<keyword evidence="1" id="KW-0808">Transferase</keyword>
<dbReference type="GO" id="GO:0008374">
    <property type="term" value="F:O-acyltransferase activity"/>
    <property type="evidence" value="ECO:0007669"/>
    <property type="project" value="InterPro"/>
</dbReference>
<dbReference type="InterPro" id="IPR029058">
    <property type="entry name" value="AB_hydrolase_fold"/>
</dbReference>
<dbReference type="SUPFAM" id="SSF53474">
    <property type="entry name" value="alpha/beta-Hydrolases"/>
    <property type="match status" value="1"/>
</dbReference>